<dbReference type="EMBL" id="JAUKTV010000006">
    <property type="protein sequence ID" value="KAK0736007.1"/>
    <property type="molecule type" value="Genomic_DNA"/>
</dbReference>
<organism evidence="1 2">
    <name type="scientific">Apiosordaria backusii</name>
    <dbReference type="NCBI Taxonomy" id="314023"/>
    <lineage>
        <taxon>Eukaryota</taxon>
        <taxon>Fungi</taxon>
        <taxon>Dikarya</taxon>
        <taxon>Ascomycota</taxon>
        <taxon>Pezizomycotina</taxon>
        <taxon>Sordariomycetes</taxon>
        <taxon>Sordariomycetidae</taxon>
        <taxon>Sordariales</taxon>
        <taxon>Lasiosphaeriaceae</taxon>
        <taxon>Apiosordaria</taxon>
    </lineage>
</organism>
<accession>A0AA40BKT3</accession>
<evidence type="ECO:0000313" key="1">
    <source>
        <dbReference type="EMBL" id="KAK0736007.1"/>
    </source>
</evidence>
<dbReference type="Proteomes" id="UP001172159">
    <property type="component" value="Unassembled WGS sequence"/>
</dbReference>
<proteinExistence type="predicted"/>
<protein>
    <submittedName>
        <fullName evidence="1">Uncharacterized protein</fullName>
    </submittedName>
</protein>
<evidence type="ECO:0000313" key="2">
    <source>
        <dbReference type="Proteomes" id="UP001172159"/>
    </source>
</evidence>
<reference evidence="1" key="1">
    <citation type="submission" date="2023-06" db="EMBL/GenBank/DDBJ databases">
        <title>Genome-scale phylogeny and comparative genomics of the fungal order Sordariales.</title>
        <authorList>
            <consortium name="Lawrence Berkeley National Laboratory"/>
            <person name="Hensen N."/>
            <person name="Bonometti L."/>
            <person name="Westerberg I."/>
            <person name="Brannstrom I.O."/>
            <person name="Guillou S."/>
            <person name="Cros-Aarteil S."/>
            <person name="Calhoun S."/>
            <person name="Haridas S."/>
            <person name="Kuo A."/>
            <person name="Mondo S."/>
            <person name="Pangilinan J."/>
            <person name="Riley R."/>
            <person name="Labutti K."/>
            <person name="Andreopoulos B."/>
            <person name="Lipzen A."/>
            <person name="Chen C."/>
            <person name="Yanf M."/>
            <person name="Daum C."/>
            <person name="Ng V."/>
            <person name="Clum A."/>
            <person name="Steindorff A."/>
            <person name="Ohm R."/>
            <person name="Martin F."/>
            <person name="Silar P."/>
            <person name="Natvig D."/>
            <person name="Lalanne C."/>
            <person name="Gautier V."/>
            <person name="Ament-Velasquez S.L."/>
            <person name="Kruys A."/>
            <person name="Hutchinson M.I."/>
            <person name="Powell A.J."/>
            <person name="Barry K."/>
            <person name="Miller A.N."/>
            <person name="Grigoriev I.V."/>
            <person name="Debuchy R."/>
            <person name="Gladieux P."/>
            <person name="Thoren M.H."/>
            <person name="Johannesson H."/>
        </authorList>
    </citation>
    <scope>NUCLEOTIDE SEQUENCE</scope>
    <source>
        <strain evidence="1">CBS 540.89</strain>
    </source>
</reference>
<keyword evidence="2" id="KW-1185">Reference proteome</keyword>
<dbReference type="AlphaFoldDB" id="A0AA40BKT3"/>
<name>A0AA40BKT3_9PEZI</name>
<sequence>MASTDTNDIYWRAYFKAIKLQAGGGATEPGMGKEYFYIASNANRSIAASRFIPMATTNEYLYQEADNLMDPNAPLYVPGAGNTSYVQALYTYLRHVKRPRDTLTPEEEKAEKALTQKLKDAQATYRSERKSAMADWKEEKDFENLSFGAWAFKNARTFYAAWEALNTADGALQDFLASVYGADAQKYRSDMKKISGVANDILAPVPGLSMTCSNIPVLDVAEGIEKAKKGDRGPPVGEPVGYERPAYSLDPQYRDTMDRWAVEYDSTPSTGNAKVTWEQGSKTSWKEFGFENIEAGGGVTLFGFLRIGGHGGSHTEYENVKIDEKNSTVDIELKWKKLQFFNVYPGTWNIPQIRETYPEVVDLDEAQKLLIRPTQFLCASGLSITCKLGGQAKEEADRLYKKQVEAGGSAGVRWGLFGFDAGGGYKKEDGTQTSTSSYDTQKGELTISPTPTFGNCTLLGVRGQAVSI</sequence>
<comment type="caution">
    <text evidence="1">The sequence shown here is derived from an EMBL/GenBank/DDBJ whole genome shotgun (WGS) entry which is preliminary data.</text>
</comment>
<gene>
    <name evidence="1" type="ORF">B0T21DRAFT_411219</name>
</gene>